<evidence type="ECO:0000313" key="3">
    <source>
        <dbReference type="Proteomes" id="UP000039324"/>
    </source>
</evidence>
<organism evidence="2 3">
    <name type="scientific">Plasmodiophora brassicae</name>
    <name type="common">Clubroot disease agent</name>
    <dbReference type="NCBI Taxonomy" id="37360"/>
    <lineage>
        <taxon>Eukaryota</taxon>
        <taxon>Sar</taxon>
        <taxon>Rhizaria</taxon>
        <taxon>Endomyxa</taxon>
        <taxon>Phytomyxea</taxon>
        <taxon>Plasmodiophorida</taxon>
        <taxon>Plasmodiophoridae</taxon>
        <taxon>Plasmodiophora</taxon>
    </lineage>
</organism>
<dbReference type="Pfam" id="PF07727">
    <property type="entry name" value="RVT_2"/>
    <property type="match status" value="1"/>
</dbReference>
<name>A0A0G4IJ16_PLABS</name>
<dbReference type="InterPro" id="IPR013103">
    <property type="entry name" value="RVT_2"/>
</dbReference>
<dbReference type="Proteomes" id="UP000039324">
    <property type="component" value="Unassembled WGS sequence"/>
</dbReference>
<keyword evidence="3" id="KW-1185">Reference proteome</keyword>
<reference evidence="2 3" key="1">
    <citation type="submission" date="2015-02" db="EMBL/GenBank/DDBJ databases">
        <authorList>
            <person name="Chooi Y.-H."/>
        </authorList>
    </citation>
    <scope>NUCLEOTIDE SEQUENCE [LARGE SCALE GENOMIC DNA]</scope>
    <source>
        <strain evidence="2">E3</strain>
    </source>
</reference>
<dbReference type="PANTHER" id="PTHR11439">
    <property type="entry name" value="GAG-POL-RELATED RETROTRANSPOSON"/>
    <property type="match status" value="1"/>
</dbReference>
<sequence>MAEALPSSFAGHWWDAALTQMATLDSKDTFGPLIDLPKGKIAVGARWVFRVKSVEQRIHYGQQHMPAARERRHALRDSVPAGVGNRYTVGDYVATVTSAAHAVRNTSTSLLSFSKSSLSDDDGIRKFSARLCAQGFRQRRGIDFDDNFAPTARATAFFVILALAAQYNLHLRQVDWVAAYLNADMLHDVYIRQPDGFTDHHVPYRVRQLKKALYGTKQGAERWYKTLRDMLFSLGFETIITDPCVFGYNRDGKFMVMSVHTDDGLLAYNDVVFAESLLVQLSAMAEITDQGEPSTLLGMRIRRDPDTGAITLDQAEYIEKVLDDFNMSNCHPVDTPHQPGVHLTKSMSPQSDIERDEMANKPYLKLIGCLTWLAHRCRPDIAYITNVLAQFSSNPGISHWRAGQRVLKYLAGTTTRGIRYERQPQDLLLAYADADWASDPETRRSRSGHVILMAGGPVHWQSRRQDLGAVKVSLSSTHAEIKSLCAVTRQLAWIRTFLDEIGFPRPGPTIVYEDNQGAKAWSGYRRMYGRTKDIEVQFHYTREAVEAGLVVVHKYPSAEMAADYLTKPALSTSFHANLILAGITDTSPRTCAAGGGGSNSISSSTLVQHTDAATHSARLVSAPPAMM</sequence>
<evidence type="ECO:0000313" key="2">
    <source>
        <dbReference type="EMBL" id="CEO95070.1"/>
    </source>
</evidence>
<dbReference type="AlphaFoldDB" id="A0A0G4IJ16"/>
<gene>
    <name evidence="2" type="ORF">PBRA_009602</name>
</gene>
<proteinExistence type="predicted"/>
<accession>A0A0G4IJ16</accession>
<dbReference type="EMBL" id="CDSF01000008">
    <property type="protein sequence ID" value="CEO95070.1"/>
    <property type="molecule type" value="Genomic_DNA"/>
</dbReference>
<dbReference type="OMA" id="WWIANGT"/>
<dbReference type="OrthoDB" id="413361at2759"/>
<dbReference type="STRING" id="37360.A0A0G4IJ16"/>
<dbReference type="PANTHER" id="PTHR11439:SF440">
    <property type="entry name" value="INTEGRASE CATALYTIC DOMAIN-CONTAINING PROTEIN"/>
    <property type="match status" value="1"/>
</dbReference>
<dbReference type="CDD" id="cd09272">
    <property type="entry name" value="RNase_HI_RT_Ty1"/>
    <property type="match status" value="1"/>
</dbReference>
<evidence type="ECO:0000259" key="1">
    <source>
        <dbReference type="Pfam" id="PF07727"/>
    </source>
</evidence>
<protein>
    <recommendedName>
        <fullName evidence="1">Reverse transcriptase Ty1/copia-type domain-containing protein</fullName>
    </recommendedName>
</protein>
<feature type="domain" description="Reverse transcriptase Ty1/copia-type" evidence="1">
    <location>
        <begin position="123"/>
        <end position="337"/>
    </location>
</feature>